<sequence length="355" mass="40607">MEKGLTLVYFNTQTTGYYEPSICELAAEVDAKGYQPFHKYILPTKPVEPQATAKNHFQRSPDGTQLLLKGEVVNACTLKDALKEFVKWLQGINNPVLVDHKISYHIKALNRAFADFPILGRQYEEAVKGTVDTLELFKMIYPPGTSLTREALVARILGEDFSYEKYTAQDHVGVLRKVIKRKGVTKAAILKLMELKPDTPRNPMAGNWLPEDMVGVDSTRRIVKRKRKSKEEIGKTREEIKRKKRESGEDSYNTLKPKKPCSPLERMSSADTPQWSMKLERKKQKRLQRIKKEKKRKKQKKEKDDPGNSNDDVDSPQRSAKKKRTKQDRIGKEIGKGGTLTKQTLYLESSVPGYL</sequence>
<comment type="caution">
    <text evidence="2">The sequence shown here is derived from an EMBL/GenBank/DDBJ whole genome shotgun (WGS) entry which is preliminary data.</text>
</comment>
<feature type="compositionally biased region" description="Basic residues" evidence="1">
    <location>
        <begin position="280"/>
        <end position="300"/>
    </location>
</feature>
<feature type="compositionally biased region" description="Basic and acidic residues" evidence="1">
    <location>
        <begin position="229"/>
        <end position="241"/>
    </location>
</feature>
<protein>
    <submittedName>
        <fullName evidence="2">Uncharacterized protein</fullName>
    </submittedName>
</protein>
<dbReference type="GO" id="GO:0003676">
    <property type="term" value="F:nucleic acid binding"/>
    <property type="evidence" value="ECO:0007669"/>
    <property type="project" value="InterPro"/>
</dbReference>
<gene>
    <name evidence="2" type="ORF">KP79_PYT18971</name>
</gene>
<dbReference type="InterPro" id="IPR036397">
    <property type="entry name" value="RNaseH_sf"/>
</dbReference>
<proteinExistence type="predicted"/>
<evidence type="ECO:0000313" key="3">
    <source>
        <dbReference type="Proteomes" id="UP000242188"/>
    </source>
</evidence>
<dbReference type="Gene3D" id="3.30.420.10">
    <property type="entry name" value="Ribonuclease H-like superfamily/Ribonuclease H"/>
    <property type="match status" value="1"/>
</dbReference>
<evidence type="ECO:0000256" key="1">
    <source>
        <dbReference type="SAM" id="MobiDB-lite"/>
    </source>
</evidence>
<organism evidence="2 3">
    <name type="scientific">Mizuhopecten yessoensis</name>
    <name type="common">Japanese scallop</name>
    <name type="synonym">Patinopecten yessoensis</name>
    <dbReference type="NCBI Taxonomy" id="6573"/>
    <lineage>
        <taxon>Eukaryota</taxon>
        <taxon>Metazoa</taxon>
        <taxon>Spiralia</taxon>
        <taxon>Lophotrochozoa</taxon>
        <taxon>Mollusca</taxon>
        <taxon>Bivalvia</taxon>
        <taxon>Autobranchia</taxon>
        <taxon>Pteriomorphia</taxon>
        <taxon>Pectinida</taxon>
        <taxon>Pectinoidea</taxon>
        <taxon>Pectinidae</taxon>
        <taxon>Mizuhopecten</taxon>
    </lineage>
</organism>
<dbReference type="SUPFAM" id="SSF53098">
    <property type="entry name" value="Ribonuclease H-like"/>
    <property type="match status" value="1"/>
</dbReference>
<keyword evidence="3" id="KW-1185">Reference proteome</keyword>
<dbReference type="EMBL" id="NEDP02076670">
    <property type="protein sequence ID" value="OWF36143.1"/>
    <property type="molecule type" value="Genomic_DNA"/>
</dbReference>
<dbReference type="Proteomes" id="UP000242188">
    <property type="component" value="Unassembled WGS sequence"/>
</dbReference>
<feature type="region of interest" description="Disordered" evidence="1">
    <location>
        <begin position="220"/>
        <end position="355"/>
    </location>
</feature>
<dbReference type="AlphaFoldDB" id="A0A210PI42"/>
<dbReference type="OrthoDB" id="6137214at2759"/>
<reference evidence="2 3" key="1">
    <citation type="journal article" date="2017" name="Nat. Ecol. Evol.">
        <title>Scallop genome provides insights into evolution of bilaterian karyotype and development.</title>
        <authorList>
            <person name="Wang S."/>
            <person name="Zhang J."/>
            <person name="Jiao W."/>
            <person name="Li J."/>
            <person name="Xun X."/>
            <person name="Sun Y."/>
            <person name="Guo X."/>
            <person name="Huan P."/>
            <person name="Dong B."/>
            <person name="Zhang L."/>
            <person name="Hu X."/>
            <person name="Sun X."/>
            <person name="Wang J."/>
            <person name="Zhao C."/>
            <person name="Wang Y."/>
            <person name="Wang D."/>
            <person name="Huang X."/>
            <person name="Wang R."/>
            <person name="Lv J."/>
            <person name="Li Y."/>
            <person name="Zhang Z."/>
            <person name="Liu B."/>
            <person name="Lu W."/>
            <person name="Hui Y."/>
            <person name="Liang J."/>
            <person name="Zhou Z."/>
            <person name="Hou R."/>
            <person name="Li X."/>
            <person name="Liu Y."/>
            <person name="Li H."/>
            <person name="Ning X."/>
            <person name="Lin Y."/>
            <person name="Zhao L."/>
            <person name="Xing Q."/>
            <person name="Dou J."/>
            <person name="Li Y."/>
            <person name="Mao J."/>
            <person name="Guo H."/>
            <person name="Dou H."/>
            <person name="Li T."/>
            <person name="Mu C."/>
            <person name="Jiang W."/>
            <person name="Fu Q."/>
            <person name="Fu X."/>
            <person name="Miao Y."/>
            <person name="Liu J."/>
            <person name="Yu Q."/>
            <person name="Li R."/>
            <person name="Liao H."/>
            <person name="Li X."/>
            <person name="Kong Y."/>
            <person name="Jiang Z."/>
            <person name="Chourrout D."/>
            <person name="Li R."/>
            <person name="Bao Z."/>
        </authorList>
    </citation>
    <scope>NUCLEOTIDE SEQUENCE [LARGE SCALE GENOMIC DNA]</scope>
    <source>
        <strain evidence="2 3">PY_sf001</strain>
    </source>
</reference>
<accession>A0A210PI42</accession>
<dbReference type="InterPro" id="IPR012337">
    <property type="entry name" value="RNaseH-like_sf"/>
</dbReference>
<name>A0A210PI42_MIZYE</name>
<evidence type="ECO:0000313" key="2">
    <source>
        <dbReference type="EMBL" id="OWF36143.1"/>
    </source>
</evidence>